<organism evidence="10">
    <name type="scientific">marine metagenome</name>
    <dbReference type="NCBI Taxonomy" id="408172"/>
    <lineage>
        <taxon>unclassified sequences</taxon>
        <taxon>metagenomes</taxon>
        <taxon>ecological metagenomes</taxon>
    </lineage>
</organism>
<dbReference type="AlphaFoldDB" id="A0A382YMY2"/>
<comment type="similarity">
    <text evidence="3">Belongs to the DHNA family.</text>
</comment>
<dbReference type="FunFam" id="3.30.1130.10:FF:000002">
    <property type="entry name" value="7,8-dihydroneopterin aldolase"/>
    <property type="match status" value="1"/>
</dbReference>
<evidence type="ECO:0000256" key="3">
    <source>
        <dbReference type="ARBA" id="ARBA00005708"/>
    </source>
</evidence>
<proteinExistence type="inferred from homology"/>
<dbReference type="SMART" id="SM00905">
    <property type="entry name" value="FolB"/>
    <property type="match status" value="1"/>
</dbReference>
<dbReference type="Pfam" id="PF02152">
    <property type="entry name" value="FolB"/>
    <property type="match status" value="1"/>
</dbReference>
<evidence type="ECO:0000259" key="9">
    <source>
        <dbReference type="SMART" id="SM00905"/>
    </source>
</evidence>
<name>A0A382YMY2_9ZZZZ</name>
<dbReference type="PANTHER" id="PTHR42844">
    <property type="entry name" value="DIHYDRONEOPTERIN ALDOLASE 1-RELATED"/>
    <property type="match status" value="1"/>
</dbReference>
<dbReference type="PANTHER" id="PTHR42844:SF1">
    <property type="entry name" value="DIHYDRONEOPTERIN ALDOLASE 1-RELATED"/>
    <property type="match status" value="1"/>
</dbReference>
<dbReference type="InterPro" id="IPR006156">
    <property type="entry name" value="Dihydroneopterin_aldolase"/>
</dbReference>
<dbReference type="NCBIfam" id="TIGR00526">
    <property type="entry name" value="folB_dom"/>
    <property type="match status" value="1"/>
</dbReference>
<evidence type="ECO:0000256" key="6">
    <source>
        <dbReference type="ARBA" id="ARBA00023235"/>
    </source>
</evidence>
<feature type="domain" description="Dihydroneopterin aldolase/epimerase" evidence="9">
    <location>
        <begin position="1"/>
        <end position="99"/>
    </location>
</feature>
<keyword evidence="7" id="KW-0456">Lyase</keyword>
<evidence type="ECO:0000256" key="8">
    <source>
        <dbReference type="ARBA" id="ARBA00032903"/>
    </source>
</evidence>
<gene>
    <name evidence="10" type="ORF">METZ01_LOCUS437447</name>
</gene>
<dbReference type="GO" id="GO:0046656">
    <property type="term" value="P:folic acid biosynthetic process"/>
    <property type="evidence" value="ECO:0007669"/>
    <property type="project" value="UniProtKB-KW"/>
</dbReference>
<keyword evidence="5" id="KW-0289">Folate biosynthesis</keyword>
<dbReference type="GO" id="GO:0005737">
    <property type="term" value="C:cytoplasm"/>
    <property type="evidence" value="ECO:0007669"/>
    <property type="project" value="TreeGrafter"/>
</dbReference>
<comment type="catalytic activity">
    <reaction evidence="1">
        <text>7,8-dihydroneopterin = 6-hydroxymethyl-7,8-dihydropterin + glycolaldehyde</text>
        <dbReference type="Rhea" id="RHEA:10540"/>
        <dbReference type="ChEBI" id="CHEBI:17001"/>
        <dbReference type="ChEBI" id="CHEBI:17071"/>
        <dbReference type="ChEBI" id="CHEBI:44841"/>
        <dbReference type="EC" id="4.1.2.25"/>
    </reaction>
</comment>
<protein>
    <recommendedName>
        <fullName evidence="4">dihydroneopterin aldolase</fullName>
        <ecNumber evidence="4">4.1.2.25</ecNumber>
    </recommendedName>
    <alternativeName>
        <fullName evidence="8">7,8-dihydroneopterin aldolase</fullName>
    </alternativeName>
</protein>
<sequence>GIYDWERKIRQTVILDLEMATDVNKAAASDKIEDALDYKAVAKRLISFIGNSEFELVETLAERTAEIILTEFDVPWLRLSLNKIGAIRGARDVGVVIERGKKK</sequence>
<feature type="non-terminal residue" evidence="10">
    <location>
        <position position="1"/>
    </location>
</feature>
<keyword evidence="6" id="KW-0413">Isomerase</keyword>
<dbReference type="GO" id="GO:0004150">
    <property type="term" value="F:dihydroneopterin aldolase activity"/>
    <property type="evidence" value="ECO:0007669"/>
    <property type="project" value="UniProtKB-EC"/>
</dbReference>
<evidence type="ECO:0000256" key="1">
    <source>
        <dbReference type="ARBA" id="ARBA00001353"/>
    </source>
</evidence>
<evidence type="ECO:0000256" key="5">
    <source>
        <dbReference type="ARBA" id="ARBA00022909"/>
    </source>
</evidence>
<dbReference type="EC" id="4.1.2.25" evidence="4"/>
<dbReference type="InterPro" id="IPR006157">
    <property type="entry name" value="FolB_dom"/>
</dbReference>
<evidence type="ECO:0000313" key="10">
    <source>
        <dbReference type="EMBL" id="SVD84593.1"/>
    </source>
</evidence>
<dbReference type="SUPFAM" id="SSF55620">
    <property type="entry name" value="Tetrahydrobiopterin biosynthesis enzymes-like"/>
    <property type="match status" value="1"/>
</dbReference>
<evidence type="ECO:0000256" key="4">
    <source>
        <dbReference type="ARBA" id="ARBA00013043"/>
    </source>
</evidence>
<dbReference type="InterPro" id="IPR043133">
    <property type="entry name" value="GTP-CH-I_C/QueF"/>
</dbReference>
<dbReference type="Gene3D" id="3.30.1130.10">
    <property type="match status" value="1"/>
</dbReference>
<reference evidence="10" key="1">
    <citation type="submission" date="2018-05" db="EMBL/GenBank/DDBJ databases">
        <authorList>
            <person name="Lanie J.A."/>
            <person name="Ng W.-L."/>
            <person name="Kazmierczak K.M."/>
            <person name="Andrzejewski T.M."/>
            <person name="Davidsen T.M."/>
            <person name="Wayne K.J."/>
            <person name="Tettelin H."/>
            <person name="Glass J.I."/>
            <person name="Rusch D."/>
            <person name="Podicherti R."/>
            <person name="Tsui H.-C.T."/>
            <person name="Winkler M.E."/>
        </authorList>
    </citation>
    <scope>NUCLEOTIDE SEQUENCE</scope>
</reference>
<accession>A0A382YMY2</accession>
<evidence type="ECO:0000256" key="2">
    <source>
        <dbReference type="ARBA" id="ARBA00005013"/>
    </source>
</evidence>
<dbReference type="GO" id="GO:0016853">
    <property type="term" value="F:isomerase activity"/>
    <property type="evidence" value="ECO:0007669"/>
    <property type="project" value="UniProtKB-KW"/>
</dbReference>
<evidence type="ECO:0000256" key="7">
    <source>
        <dbReference type="ARBA" id="ARBA00023239"/>
    </source>
</evidence>
<comment type="pathway">
    <text evidence="2">Cofactor biosynthesis; tetrahydrofolate biosynthesis; 2-amino-4-hydroxy-6-hydroxymethyl-7,8-dihydropteridine diphosphate from 7,8-dihydroneopterin triphosphate: step 3/4.</text>
</comment>
<dbReference type="EMBL" id="UINC01177130">
    <property type="protein sequence ID" value="SVD84593.1"/>
    <property type="molecule type" value="Genomic_DNA"/>
</dbReference>